<keyword evidence="3" id="KW-1185">Reference proteome</keyword>
<feature type="chain" id="PRO_5047308630" description="DUF2946 domain-containing protein" evidence="1">
    <location>
        <begin position="23"/>
        <end position="118"/>
    </location>
</feature>
<keyword evidence="1" id="KW-0732">Signal</keyword>
<comment type="caution">
    <text evidence="2">The sequence shown here is derived from an EMBL/GenBank/DDBJ whole genome shotgun (WGS) entry which is preliminary data.</text>
</comment>
<dbReference type="EMBL" id="JABCJD010000018">
    <property type="protein sequence ID" value="NVO29507.1"/>
    <property type="molecule type" value="Genomic_DNA"/>
</dbReference>
<reference evidence="2 3" key="1">
    <citation type="submission" date="2020-04" db="EMBL/GenBank/DDBJ databases">
        <title>Donghicola sp., a member of the Rhodobacteraceae family isolated from mangrove forest in Thailand.</title>
        <authorList>
            <person name="Charoenyingcharoen P."/>
            <person name="Yukphan P."/>
        </authorList>
    </citation>
    <scope>NUCLEOTIDE SEQUENCE [LARGE SCALE GENOMIC DNA]</scope>
    <source>
        <strain evidence="2 3">C2-DW-16</strain>
    </source>
</reference>
<dbReference type="RefSeq" id="WP_176856194.1">
    <property type="nucleotide sequence ID" value="NZ_JABCJD010000018.1"/>
</dbReference>
<organism evidence="2 3">
    <name type="scientific">Donghicola mangrovi</name>
    <dbReference type="NCBI Taxonomy" id="2729614"/>
    <lineage>
        <taxon>Bacteria</taxon>
        <taxon>Pseudomonadati</taxon>
        <taxon>Pseudomonadota</taxon>
        <taxon>Alphaproteobacteria</taxon>
        <taxon>Rhodobacterales</taxon>
        <taxon>Roseobacteraceae</taxon>
        <taxon>Donghicola</taxon>
    </lineage>
</organism>
<evidence type="ECO:0008006" key="4">
    <source>
        <dbReference type="Google" id="ProtNLM"/>
    </source>
</evidence>
<dbReference type="Proteomes" id="UP000523601">
    <property type="component" value="Unassembled WGS sequence"/>
</dbReference>
<protein>
    <recommendedName>
        <fullName evidence="4">DUF2946 domain-containing protein</fullName>
    </recommendedName>
</protein>
<proteinExistence type="predicted"/>
<gene>
    <name evidence="2" type="ORF">HJ526_18970</name>
</gene>
<sequence>MFGRFFIIILVALQLVVTSAFAHVMPMAEHCAEPAAQHVHSDEISVLQDQVVDTAFETEQQPKPMGLLHCASVACTDQSGNASAVDLHKDFRIADLNPAEPSMALQSVLLSFLRPPLA</sequence>
<feature type="signal peptide" evidence="1">
    <location>
        <begin position="1"/>
        <end position="22"/>
    </location>
</feature>
<accession>A0ABX2PLE2</accession>
<evidence type="ECO:0000313" key="2">
    <source>
        <dbReference type="EMBL" id="NVO29507.1"/>
    </source>
</evidence>
<evidence type="ECO:0000256" key="1">
    <source>
        <dbReference type="SAM" id="SignalP"/>
    </source>
</evidence>
<evidence type="ECO:0000313" key="3">
    <source>
        <dbReference type="Proteomes" id="UP000523601"/>
    </source>
</evidence>
<name>A0ABX2PLE2_9RHOB</name>